<accession>A0A8S5S4K2</accession>
<protein>
    <submittedName>
        <fullName evidence="1">Uncharacterized protein</fullName>
    </submittedName>
</protein>
<evidence type="ECO:0000313" key="1">
    <source>
        <dbReference type="EMBL" id="DAF45956.1"/>
    </source>
</evidence>
<organism evidence="1">
    <name type="scientific">Siphoviridae sp. ctiV651</name>
    <dbReference type="NCBI Taxonomy" id="2827917"/>
    <lineage>
        <taxon>Viruses</taxon>
        <taxon>Duplodnaviria</taxon>
        <taxon>Heunggongvirae</taxon>
        <taxon>Uroviricota</taxon>
        <taxon>Caudoviricetes</taxon>
    </lineage>
</organism>
<name>A0A8S5S4K2_9CAUD</name>
<dbReference type="EMBL" id="BK032528">
    <property type="protein sequence ID" value="DAF45956.1"/>
    <property type="molecule type" value="Genomic_DNA"/>
</dbReference>
<proteinExistence type="predicted"/>
<reference evidence="1" key="1">
    <citation type="journal article" date="2021" name="Proc. Natl. Acad. Sci. U.S.A.">
        <title>A Catalog of Tens of Thousands of Viruses from Human Metagenomes Reveals Hidden Associations with Chronic Diseases.</title>
        <authorList>
            <person name="Tisza M.J."/>
            <person name="Buck C.B."/>
        </authorList>
    </citation>
    <scope>NUCLEOTIDE SEQUENCE</scope>
    <source>
        <strain evidence="1">CtiV651</strain>
    </source>
</reference>
<sequence length="122" mass="14083">MTINNIINLNGRLSAIINNDNITDPALKFKLLTIMKQLEIYIKNYETVKNSLIEKYGTLDDNNVVRVDKNVDENAFNLFKEEYEKFLSTEVDVHITKVKSSEIFNAGIDSSYLLSLYEIIEE</sequence>